<evidence type="ECO:0000313" key="8">
    <source>
        <dbReference type="Proteomes" id="UP000561459"/>
    </source>
</evidence>
<evidence type="ECO:0000256" key="3">
    <source>
        <dbReference type="ARBA" id="ARBA00022989"/>
    </source>
</evidence>
<evidence type="ECO:0000256" key="2">
    <source>
        <dbReference type="ARBA" id="ARBA00022692"/>
    </source>
</evidence>
<dbReference type="InterPro" id="IPR052719">
    <property type="entry name" value="CvpA-like"/>
</dbReference>
<evidence type="ECO:0000256" key="1">
    <source>
        <dbReference type="ARBA" id="ARBA00004141"/>
    </source>
</evidence>
<dbReference type="Pfam" id="PF02674">
    <property type="entry name" value="Colicin_V"/>
    <property type="match status" value="1"/>
</dbReference>
<dbReference type="PANTHER" id="PTHR36926">
    <property type="entry name" value="COLICIN V PRODUCTION PROTEIN"/>
    <property type="match status" value="1"/>
</dbReference>
<accession>A0A7W6C3N7</accession>
<keyword evidence="4 6" id="KW-0472">Membrane</keyword>
<evidence type="ECO:0000256" key="6">
    <source>
        <dbReference type="SAM" id="Phobius"/>
    </source>
</evidence>
<feature type="transmembrane region" description="Helical" evidence="6">
    <location>
        <begin position="6"/>
        <end position="25"/>
    </location>
</feature>
<name>A0A7W6C3N7_9SPHN</name>
<sequence>MTGFDIAVLLIVGVGAVIGFLRGFVQEILALIAWMAVVFAVRLFHTALTAWLVPHIGSGSGAAVLAFGLLVIVPYAIMKMIANWAGRKSRSSVLGPIDRVLGFGFGGVKGVIVVVLGFSVLVLGYDTVWGVGGRPTWITQSRTYPFVDAASKSLVKLIGERRRAAAAAAEATPETTVGRAADGAAQED</sequence>
<keyword evidence="8" id="KW-1185">Reference proteome</keyword>
<gene>
    <name evidence="7" type="ORF">GGR39_002732</name>
</gene>
<evidence type="ECO:0000256" key="5">
    <source>
        <dbReference type="SAM" id="MobiDB-lite"/>
    </source>
</evidence>
<dbReference type="GO" id="GO:0009403">
    <property type="term" value="P:toxin biosynthetic process"/>
    <property type="evidence" value="ECO:0007669"/>
    <property type="project" value="InterPro"/>
</dbReference>
<feature type="transmembrane region" description="Helical" evidence="6">
    <location>
        <begin position="32"/>
        <end position="53"/>
    </location>
</feature>
<organism evidence="7 8">
    <name type="scientific">Novosphingobium fluoreni</name>
    <dbReference type="NCBI Taxonomy" id="1391222"/>
    <lineage>
        <taxon>Bacteria</taxon>
        <taxon>Pseudomonadati</taxon>
        <taxon>Pseudomonadota</taxon>
        <taxon>Alphaproteobacteria</taxon>
        <taxon>Sphingomonadales</taxon>
        <taxon>Sphingomonadaceae</taxon>
        <taxon>Novosphingobium</taxon>
    </lineage>
</organism>
<dbReference type="InterPro" id="IPR003825">
    <property type="entry name" value="Colicin-V_CvpA"/>
</dbReference>
<comment type="caution">
    <text evidence="7">The sequence shown here is derived from an EMBL/GenBank/DDBJ whole genome shotgun (WGS) entry which is preliminary data.</text>
</comment>
<dbReference type="Proteomes" id="UP000561459">
    <property type="component" value="Unassembled WGS sequence"/>
</dbReference>
<keyword evidence="3 6" id="KW-1133">Transmembrane helix</keyword>
<dbReference type="EMBL" id="JACIDY010000007">
    <property type="protein sequence ID" value="MBB3941064.1"/>
    <property type="molecule type" value="Genomic_DNA"/>
</dbReference>
<dbReference type="AlphaFoldDB" id="A0A7W6C3N7"/>
<proteinExistence type="predicted"/>
<reference evidence="7 8" key="1">
    <citation type="submission" date="2020-08" db="EMBL/GenBank/DDBJ databases">
        <title>Genomic Encyclopedia of Type Strains, Phase IV (KMG-IV): sequencing the most valuable type-strain genomes for metagenomic binning, comparative biology and taxonomic classification.</title>
        <authorList>
            <person name="Goeker M."/>
        </authorList>
    </citation>
    <scope>NUCLEOTIDE SEQUENCE [LARGE SCALE GENOMIC DNA]</scope>
    <source>
        <strain evidence="7 8">DSM 27568</strain>
    </source>
</reference>
<evidence type="ECO:0000313" key="7">
    <source>
        <dbReference type="EMBL" id="MBB3941064.1"/>
    </source>
</evidence>
<evidence type="ECO:0000256" key="4">
    <source>
        <dbReference type="ARBA" id="ARBA00023136"/>
    </source>
</evidence>
<dbReference type="GO" id="GO:0016020">
    <property type="term" value="C:membrane"/>
    <property type="evidence" value="ECO:0007669"/>
    <property type="project" value="UniProtKB-SubCell"/>
</dbReference>
<feature type="transmembrane region" description="Helical" evidence="6">
    <location>
        <begin position="59"/>
        <end position="78"/>
    </location>
</feature>
<feature type="transmembrane region" description="Helical" evidence="6">
    <location>
        <begin position="99"/>
        <end position="125"/>
    </location>
</feature>
<comment type="subcellular location">
    <subcellularLocation>
        <location evidence="1">Membrane</location>
        <topology evidence="1">Multi-pass membrane protein</topology>
    </subcellularLocation>
</comment>
<dbReference type="PANTHER" id="PTHR36926:SF1">
    <property type="entry name" value="COLICIN V PRODUCTION PROTEIN"/>
    <property type="match status" value="1"/>
</dbReference>
<keyword evidence="2 6" id="KW-0812">Transmembrane</keyword>
<protein>
    <submittedName>
        <fullName evidence="7">Membrane protein required for colicin V production</fullName>
    </submittedName>
</protein>
<dbReference type="RefSeq" id="WP_183617613.1">
    <property type="nucleotide sequence ID" value="NZ_JACIDY010000007.1"/>
</dbReference>
<feature type="region of interest" description="Disordered" evidence="5">
    <location>
        <begin position="169"/>
        <end position="188"/>
    </location>
</feature>